<dbReference type="OrthoDB" id="5413666at2759"/>
<proteinExistence type="predicted"/>
<accession>A0A8E2DXB1</accession>
<evidence type="ECO:0000313" key="1">
    <source>
        <dbReference type="EMBL" id="OCK73241.1"/>
    </source>
</evidence>
<reference evidence="1 2" key="1">
    <citation type="journal article" date="2016" name="Nat. Commun.">
        <title>Ectomycorrhizal ecology is imprinted in the genome of the dominant symbiotic fungus Cenococcum geophilum.</title>
        <authorList>
            <consortium name="DOE Joint Genome Institute"/>
            <person name="Peter M."/>
            <person name="Kohler A."/>
            <person name="Ohm R.A."/>
            <person name="Kuo A."/>
            <person name="Krutzmann J."/>
            <person name="Morin E."/>
            <person name="Arend M."/>
            <person name="Barry K.W."/>
            <person name="Binder M."/>
            <person name="Choi C."/>
            <person name="Clum A."/>
            <person name="Copeland A."/>
            <person name="Grisel N."/>
            <person name="Haridas S."/>
            <person name="Kipfer T."/>
            <person name="LaButti K."/>
            <person name="Lindquist E."/>
            <person name="Lipzen A."/>
            <person name="Maire R."/>
            <person name="Meier B."/>
            <person name="Mihaltcheva S."/>
            <person name="Molinier V."/>
            <person name="Murat C."/>
            <person name="Poggeler S."/>
            <person name="Quandt C.A."/>
            <person name="Sperisen C."/>
            <person name="Tritt A."/>
            <person name="Tisserant E."/>
            <person name="Crous P.W."/>
            <person name="Henrissat B."/>
            <person name="Nehls U."/>
            <person name="Egli S."/>
            <person name="Spatafora J.W."/>
            <person name="Grigoriev I.V."/>
            <person name="Martin F.M."/>
        </authorList>
    </citation>
    <scope>NUCLEOTIDE SEQUENCE [LARGE SCALE GENOMIC DNA]</scope>
    <source>
        <strain evidence="1 2">CBS 459.81</strain>
    </source>
</reference>
<dbReference type="Proteomes" id="UP000250266">
    <property type="component" value="Unassembled WGS sequence"/>
</dbReference>
<sequence>VALLINIYIGKYTHILISPELLASKKFYKILTSPTFYIYIRLVVINKVHLVTN</sequence>
<evidence type="ECO:0000313" key="2">
    <source>
        <dbReference type="Proteomes" id="UP000250266"/>
    </source>
</evidence>
<organism evidence="1 2">
    <name type="scientific">Lepidopterella palustris CBS 459.81</name>
    <dbReference type="NCBI Taxonomy" id="1314670"/>
    <lineage>
        <taxon>Eukaryota</taxon>
        <taxon>Fungi</taxon>
        <taxon>Dikarya</taxon>
        <taxon>Ascomycota</taxon>
        <taxon>Pezizomycotina</taxon>
        <taxon>Dothideomycetes</taxon>
        <taxon>Pleosporomycetidae</taxon>
        <taxon>Mytilinidiales</taxon>
        <taxon>Argynnaceae</taxon>
        <taxon>Lepidopterella</taxon>
    </lineage>
</organism>
<dbReference type="AlphaFoldDB" id="A0A8E2DXB1"/>
<dbReference type="EMBL" id="KV745867">
    <property type="protein sequence ID" value="OCK73241.1"/>
    <property type="molecule type" value="Genomic_DNA"/>
</dbReference>
<gene>
    <name evidence="1" type="ORF">K432DRAFT_313313</name>
</gene>
<keyword evidence="2" id="KW-1185">Reference proteome</keyword>
<protein>
    <submittedName>
        <fullName evidence="1">Uncharacterized protein</fullName>
    </submittedName>
</protein>
<feature type="non-terminal residue" evidence="1">
    <location>
        <position position="1"/>
    </location>
</feature>
<name>A0A8E2DXB1_9PEZI</name>